<dbReference type="Proteomes" id="UP001059663">
    <property type="component" value="Chromosome"/>
</dbReference>
<proteinExistence type="predicted"/>
<evidence type="ECO:0000313" key="2">
    <source>
        <dbReference type="Proteomes" id="UP001059663"/>
    </source>
</evidence>
<sequence>MMRFAAGQVLAEHTAAFPILVQCLQGEIEFVTGEQSLRLTPGVVANLDANVPHEVRGVTDAIFQLVMLDPAAAPAT</sequence>
<protein>
    <submittedName>
        <fullName evidence="1">Cupin domain-containing protein</fullName>
    </submittedName>
</protein>
<evidence type="ECO:0000313" key="1">
    <source>
        <dbReference type="EMBL" id="UUZ43816.1"/>
    </source>
</evidence>
<reference evidence="1" key="1">
    <citation type="submission" date="2021-11" db="EMBL/GenBank/DDBJ databases">
        <title>Study of the species diversity of bacterial strains isolated from a unique natural object - Shulgan-Tash cave (Bashkiria).</title>
        <authorList>
            <person name="Sazanova A.L."/>
            <person name="Chirak E.R."/>
            <person name="Safronova V.I."/>
        </authorList>
    </citation>
    <scope>NUCLEOTIDE SEQUENCE</scope>
    <source>
        <strain evidence="1">P1</strain>
    </source>
</reference>
<organism evidence="1 2">
    <name type="scientific">Janibacter limosus</name>
    <dbReference type="NCBI Taxonomy" id="53458"/>
    <lineage>
        <taxon>Bacteria</taxon>
        <taxon>Bacillati</taxon>
        <taxon>Actinomycetota</taxon>
        <taxon>Actinomycetes</taxon>
        <taxon>Micrococcales</taxon>
        <taxon>Intrasporangiaceae</taxon>
        <taxon>Janibacter</taxon>
    </lineage>
</organism>
<name>A0AC61U1C9_9MICO</name>
<dbReference type="EMBL" id="CP087977">
    <property type="protein sequence ID" value="UUZ43816.1"/>
    <property type="molecule type" value="Genomic_DNA"/>
</dbReference>
<gene>
    <name evidence="1" type="ORF">LP422_13725</name>
</gene>
<accession>A0AC61U1C9</accession>